<gene>
    <name evidence="10" type="ORF">ERS852406_02706</name>
</gene>
<organism evidence="10 11">
    <name type="scientific">Fusicatenibacter saccharivorans</name>
    <dbReference type="NCBI Taxonomy" id="1150298"/>
    <lineage>
        <taxon>Bacteria</taxon>
        <taxon>Bacillati</taxon>
        <taxon>Bacillota</taxon>
        <taxon>Clostridia</taxon>
        <taxon>Lachnospirales</taxon>
        <taxon>Lachnospiraceae</taxon>
        <taxon>Fusicatenibacter</taxon>
    </lineage>
</organism>
<dbReference type="GO" id="GO:0005886">
    <property type="term" value="C:plasma membrane"/>
    <property type="evidence" value="ECO:0007669"/>
    <property type="project" value="UniProtKB-SubCell"/>
</dbReference>
<dbReference type="Proteomes" id="UP000095706">
    <property type="component" value="Unassembled WGS sequence"/>
</dbReference>
<evidence type="ECO:0000256" key="5">
    <source>
        <dbReference type="ARBA" id="ARBA00022692"/>
    </source>
</evidence>
<evidence type="ECO:0000256" key="1">
    <source>
        <dbReference type="ARBA" id="ARBA00004651"/>
    </source>
</evidence>
<evidence type="ECO:0000256" key="8">
    <source>
        <dbReference type="SAM" id="Phobius"/>
    </source>
</evidence>
<dbReference type="GO" id="GO:0009103">
    <property type="term" value="P:lipopolysaccharide biosynthetic process"/>
    <property type="evidence" value="ECO:0007669"/>
    <property type="project" value="UniProtKB-ARBA"/>
</dbReference>
<dbReference type="PANTHER" id="PTHR33908">
    <property type="entry name" value="MANNOSYLTRANSFERASE YKCB-RELATED"/>
    <property type="match status" value="1"/>
</dbReference>
<dbReference type="InterPro" id="IPR038731">
    <property type="entry name" value="RgtA/B/C-like"/>
</dbReference>
<reference evidence="10 11" key="1">
    <citation type="submission" date="2015-09" db="EMBL/GenBank/DDBJ databases">
        <authorList>
            <consortium name="Pathogen Informatics"/>
        </authorList>
    </citation>
    <scope>NUCLEOTIDE SEQUENCE [LARGE SCALE GENOMIC DNA]</scope>
    <source>
        <strain evidence="10 11">2789STDY5608849</strain>
    </source>
</reference>
<evidence type="ECO:0000256" key="2">
    <source>
        <dbReference type="ARBA" id="ARBA00022475"/>
    </source>
</evidence>
<feature type="domain" description="Glycosyltransferase RgtA/B/C/D-like" evidence="9">
    <location>
        <begin position="56"/>
        <end position="217"/>
    </location>
</feature>
<feature type="transmembrane region" description="Helical" evidence="8">
    <location>
        <begin position="339"/>
        <end position="356"/>
    </location>
</feature>
<evidence type="ECO:0000313" key="10">
    <source>
        <dbReference type="EMBL" id="CUO73533.1"/>
    </source>
</evidence>
<keyword evidence="4" id="KW-0808">Transferase</keyword>
<feature type="transmembrane region" description="Helical" evidence="8">
    <location>
        <begin position="245"/>
        <end position="271"/>
    </location>
</feature>
<dbReference type="GO" id="GO:0016763">
    <property type="term" value="F:pentosyltransferase activity"/>
    <property type="evidence" value="ECO:0007669"/>
    <property type="project" value="TreeGrafter"/>
</dbReference>
<protein>
    <submittedName>
        <fullName evidence="10">Predicted membrane protein</fullName>
    </submittedName>
</protein>
<comment type="subcellular location">
    <subcellularLocation>
        <location evidence="1">Cell membrane</location>
        <topology evidence="1">Multi-pass membrane protein</topology>
    </subcellularLocation>
</comment>
<feature type="transmembrane region" description="Helical" evidence="8">
    <location>
        <begin position="7"/>
        <end position="30"/>
    </location>
</feature>
<evidence type="ECO:0000256" key="7">
    <source>
        <dbReference type="ARBA" id="ARBA00023136"/>
    </source>
</evidence>
<feature type="transmembrane region" description="Helical" evidence="8">
    <location>
        <begin position="203"/>
        <end position="225"/>
    </location>
</feature>
<keyword evidence="7 8" id="KW-0472">Membrane</keyword>
<evidence type="ECO:0000256" key="3">
    <source>
        <dbReference type="ARBA" id="ARBA00022676"/>
    </source>
</evidence>
<evidence type="ECO:0000259" key="9">
    <source>
        <dbReference type="Pfam" id="PF13231"/>
    </source>
</evidence>
<dbReference type="Pfam" id="PF13231">
    <property type="entry name" value="PMT_2"/>
    <property type="match status" value="1"/>
</dbReference>
<feature type="transmembrane region" description="Helical" evidence="8">
    <location>
        <begin position="131"/>
        <end position="150"/>
    </location>
</feature>
<keyword evidence="2" id="KW-1003">Cell membrane</keyword>
<evidence type="ECO:0000256" key="4">
    <source>
        <dbReference type="ARBA" id="ARBA00022679"/>
    </source>
</evidence>
<dbReference type="PANTHER" id="PTHR33908:SF11">
    <property type="entry name" value="MEMBRANE PROTEIN"/>
    <property type="match status" value="1"/>
</dbReference>
<keyword evidence="6 8" id="KW-1133">Transmembrane helix</keyword>
<dbReference type="RefSeq" id="WP_055228368.1">
    <property type="nucleotide sequence ID" value="NZ_CYYV01000013.1"/>
</dbReference>
<dbReference type="AlphaFoldDB" id="A0A174HF76"/>
<feature type="transmembrane region" description="Helical" evidence="8">
    <location>
        <begin position="309"/>
        <end position="327"/>
    </location>
</feature>
<dbReference type="InterPro" id="IPR050297">
    <property type="entry name" value="LipidA_mod_glycosyltrf_83"/>
</dbReference>
<accession>A0A174HF76</accession>
<evidence type="ECO:0000256" key="6">
    <source>
        <dbReference type="ARBA" id="ARBA00022989"/>
    </source>
</evidence>
<keyword evidence="5 8" id="KW-0812">Transmembrane</keyword>
<feature type="transmembrane region" description="Helical" evidence="8">
    <location>
        <begin position="77"/>
        <end position="100"/>
    </location>
</feature>
<evidence type="ECO:0000313" key="11">
    <source>
        <dbReference type="Proteomes" id="UP000095706"/>
    </source>
</evidence>
<name>A0A174HF76_9FIRM</name>
<proteinExistence type="predicted"/>
<feature type="transmembrane region" description="Helical" evidence="8">
    <location>
        <begin position="283"/>
        <end position="303"/>
    </location>
</feature>
<feature type="transmembrane region" description="Helical" evidence="8">
    <location>
        <begin position="170"/>
        <end position="191"/>
    </location>
</feature>
<keyword evidence="3" id="KW-0328">Glycosyltransferase</keyword>
<dbReference type="EMBL" id="CYYV01000013">
    <property type="protein sequence ID" value="CUO73533.1"/>
    <property type="molecule type" value="Genomic_DNA"/>
</dbReference>
<sequence length="481" mass="55870">MKTIKKIQYYMVPILLLIVSFATVFSQTIWVDEAYSLELAKHSYMNLIKIDALDVHPPLYYIILRTGFLIFGVSENFIWIGRFVSLVPYVILMIIGFTVIKKRYSKTIAYLFNVFIMGMPQMLRYSTEIRMYSWGMLFVTCAFLQMKPIVEKNKFKSYVMLTLFSALASYTHYFACVSAIVIYAEIILMFFRKKENKKIIRVLLSGMGVAVLYLPWLLIFVKQLLIVKEDYWIGPVSIHSIIQNFLFLFSTNIRIIEIVSVTIVGIGMFGAIRALRKRKNYEAVCGITIWLGTIILGICLSLLIRPIFVSRYVMSAAACMWLGISIGISEIDNKRINRALVYTITIIGIILATDYIKNELNDKSATNYTLSELEKNIDSETVILSNYNHVQRVISYFYPQNNNIVIEDELSELTEKVYEECKLEKIENIDEIKKYQYKNRILVLDSNGLLIEELNKINCQLNYLGSYKLDRYSFETYIIEQ</sequence>